<comment type="similarity">
    <text evidence="1">Belongs to the sigma-70 factor family. ECF subfamily.</text>
</comment>
<protein>
    <recommendedName>
        <fullName evidence="9">RNA polymerase sigma-70 region 2 domain-containing protein</fullName>
    </recommendedName>
</protein>
<keyword evidence="5" id="KW-0804">Transcription</keyword>
<dbReference type="GO" id="GO:0003677">
    <property type="term" value="F:DNA binding"/>
    <property type="evidence" value="ECO:0007669"/>
    <property type="project" value="UniProtKB-KW"/>
</dbReference>
<evidence type="ECO:0008006" key="9">
    <source>
        <dbReference type="Google" id="ProtNLM"/>
    </source>
</evidence>
<feature type="compositionally biased region" description="Low complexity" evidence="6">
    <location>
        <begin position="576"/>
        <end position="595"/>
    </location>
</feature>
<dbReference type="InterPro" id="IPR014284">
    <property type="entry name" value="RNA_pol_sigma-70_dom"/>
</dbReference>
<dbReference type="PANTHER" id="PTHR43133:SF8">
    <property type="entry name" value="RNA POLYMERASE SIGMA FACTOR HI_1459-RELATED"/>
    <property type="match status" value="1"/>
</dbReference>
<sequence>MRNQNETFHTESAADAELILRARSGAGTAFAELWRRHHSSGIAAAQSITSSIDPGELVQESFTRIHQAILKGSGPNGSFRAHLFTTIRNTAAAWGRPSRDTVTEELETVTDPDSAELSSTEALDPALTAQAFRGLPARWQEVLWYADIEQMDAAQAAPLLGMRAGAVSQLASRAREGFREAWLQVQLRSTASDSECHWVIGHIGAHSRGNLSTRDLQRADRHFEDCARCLVVAEAAKDVAGRLAAVLLPLVLGISAAAGYTAMVQAGGIPAGATEPMPSSVVAFGGTAAGPRDITAAMTGASATPGGTITGIGALVGAGSAALVVAGVVAAATIVPGLVNASPVTSLPSAGDADGSSISSEVSPNGEVDSEDRFLLELSEDAPEDKKVDTAPKAAPKADGVPPTADAGASDERVEGGDSSEATEPPVKPNPPVNPSPTPEPGVPAGVPTWGPADRTCSGDELRPITEYSVPLTGVANAKVRIDIDGVVTDSTYTAILAGDGTGTAVLQPTDEQIASHAPVTLSYIVDDVRGEVVAIGLNDLYDGPPCPLPETPESDAGTPVPPPSSGPDADDPVVDDSTVTDDAAAANEATVAEDPAPETVSVTATPAETDAAAMAEPETATATVATAPAE</sequence>
<evidence type="ECO:0000313" key="7">
    <source>
        <dbReference type="EMBL" id="GEK87020.1"/>
    </source>
</evidence>
<evidence type="ECO:0000256" key="1">
    <source>
        <dbReference type="ARBA" id="ARBA00010641"/>
    </source>
</evidence>
<proteinExistence type="inferred from homology"/>
<evidence type="ECO:0000256" key="6">
    <source>
        <dbReference type="SAM" id="MobiDB-lite"/>
    </source>
</evidence>
<evidence type="ECO:0000256" key="4">
    <source>
        <dbReference type="ARBA" id="ARBA00023125"/>
    </source>
</evidence>
<organism evidence="7 8">
    <name type="scientific">Microbacterium aerolatum</name>
    <dbReference type="NCBI Taxonomy" id="153731"/>
    <lineage>
        <taxon>Bacteria</taxon>
        <taxon>Bacillati</taxon>
        <taxon>Actinomycetota</taxon>
        <taxon>Actinomycetes</taxon>
        <taxon>Micrococcales</taxon>
        <taxon>Microbacteriaceae</taxon>
        <taxon>Microbacterium</taxon>
    </lineage>
</organism>
<dbReference type="NCBIfam" id="TIGR02937">
    <property type="entry name" value="sigma70-ECF"/>
    <property type="match status" value="1"/>
</dbReference>
<feature type="compositionally biased region" description="Pro residues" evidence="6">
    <location>
        <begin position="426"/>
        <end position="442"/>
    </location>
</feature>
<dbReference type="Gene3D" id="1.10.10.10">
    <property type="entry name" value="Winged helix-like DNA-binding domain superfamily/Winged helix DNA-binding domain"/>
    <property type="match status" value="1"/>
</dbReference>
<dbReference type="Proteomes" id="UP000321225">
    <property type="component" value="Unassembled WGS sequence"/>
</dbReference>
<dbReference type="SUPFAM" id="SSF88946">
    <property type="entry name" value="Sigma2 domain of RNA polymerase sigma factors"/>
    <property type="match status" value="1"/>
</dbReference>
<dbReference type="GO" id="GO:0006352">
    <property type="term" value="P:DNA-templated transcription initiation"/>
    <property type="evidence" value="ECO:0007669"/>
    <property type="project" value="InterPro"/>
</dbReference>
<accession>A0A511AFU2</accession>
<feature type="compositionally biased region" description="Low complexity" evidence="6">
    <location>
        <begin position="349"/>
        <end position="360"/>
    </location>
</feature>
<feature type="compositionally biased region" description="Low complexity" evidence="6">
    <location>
        <begin position="604"/>
        <end position="631"/>
    </location>
</feature>
<evidence type="ECO:0000256" key="5">
    <source>
        <dbReference type="ARBA" id="ARBA00023163"/>
    </source>
</evidence>
<gene>
    <name evidence="7" type="ORF">MAE01_21960</name>
</gene>
<dbReference type="GO" id="GO:0016987">
    <property type="term" value="F:sigma factor activity"/>
    <property type="evidence" value="ECO:0007669"/>
    <property type="project" value="UniProtKB-KW"/>
</dbReference>
<dbReference type="InterPro" id="IPR039425">
    <property type="entry name" value="RNA_pol_sigma-70-like"/>
</dbReference>
<keyword evidence="4" id="KW-0238">DNA-binding</keyword>
<dbReference type="InterPro" id="IPR013325">
    <property type="entry name" value="RNA_pol_sigma_r2"/>
</dbReference>
<evidence type="ECO:0000256" key="3">
    <source>
        <dbReference type="ARBA" id="ARBA00023082"/>
    </source>
</evidence>
<dbReference type="InterPro" id="IPR013324">
    <property type="entry name" value="RNA_pol_sigma_r3/r4-like"/>
</dbReference>
<keyword evidence="8" id="KW-1185">Reference proteome</keyword>
<feature type="region of interest" description="Disordered" evidence="6">
    <location>
        <begin position="541"/>
        <end position="631"/>
    </location>
</feature>
<dbReference type="SUPFAM" id="SSF88659">
    <property type="entry name" value="Sigma3 and sigma4 domains of RNA polymerase sigma factors"/>
    <property type="match status" value="1"/>
</dbReference>
<dbReference type="InterPro" id="IPR036388">
    <property type="entry name" value="WH-like_DNA-bd_sf"/>
</dbReference>
<evidence type="ECO:0000313" key="8">
    <source>
        <dbReference type="Proteomes" id="UP000321225"/>
    </source>
</evidence>
<keyword evidence="3" id="KW-0731">Sigma factor</keyword>
<dbReference type="AlphaFoldDB" id="A0A511AFU2"/>
<evidence type="ECO:0000256" key="2">
    <source>
        <dbReference type="ARBA" id="ARBA00023015"/>
    </source>
</evidence>
<reference evidence="7 8" key="1">
    <citation type="submission" date="2019-07" db="EMBL/GenBank/DDBJ databases">
        <title>Whole genome shotgun sequence of Microbacterium aerolatum NBRC 103071.</title>
        <authorList>
            <person name="Hosoyama A."/>
            <person name="Uohara A."/>
            <person name="Ohji S."/>
            <person name="Ichikawa N."/>
        </authorList>
    </citation>
    <scope>NUCLEOTIDE SEQUENCE [LARGE SCALE GENOMIC DNA]</scope>
    <source>
        <strain evidence="7 8">NBRC 103071</strain>
    </source>
</reference>
<dbReference type="EMBL" id="BJUW01000009">
    <property type="protein sequence ID" value="GEK87020.1"/>
    <property type="molecule type" value="Genomic_DNA"/>
</dbReference>
<dbReference type="PANTHER" id="PTHR43133">
    <property type="entry name" value="RNA POLYMERASE ECF-TYPE SIGMA FACTO"/>
    <property type="match status" value="1"/>
</dbReference>
<comment type="caution">
    <text evidence="7">The sequence shown here is derived from an EMBL/GenBank/DDBJ whole genome shotgun (WGS) entry which is preliminary data.</text>
</comment>
<dbReference type="Gene3D" id="1.10.1740.10">
    <property type="match status" value="1"/>
</dbReference>
<feature type="region of interest" description="Disordered" evidence="6">
    <location>
        <begin position="341"/>
        <end position="458"/>
    </location>
</feature>
<name>A0A511AFU2_9MICO</name>
<keyword evidence="2" id="KW-0805">Transcription regulation</keyword>